<evidence type="ECO:0000313" key="3">
    <source>
        <dbReference type="EMBL" id="KAF6218196.1"/>
    </source>
</evidence>
<feature type="compositionally biased region" description="Polar residues" evidence="1">
    <location>
        <begin position="175"/>
        <end position="184"/>
    </location>
</feature>
<dbReference type="Proteomes" id="UP000593566">
    <property type="component" value="Unassembled WGS sequence"/>
</dbReference>
<organism evidence="3 4">
    <name type="scientific">Letharia lupina</name>
    <dbReference type="NCBI Taxonomy" id="560253"/>
    <lineage>
        <taxon>Eukaryota</taxon>
        <taxon>Fungi</taxon>
        <taxon>Dikarya</taxon>
        <taxon>Ascomycota</taxon>
        <taxon>Pezizomycotina</taxon>
        <taxon>Lecanoromycetes</taxon>
        <taxon>OSLEUM clade</taxon>
        <taxon>Lecanoromycetidae</taxon>
        <taxon>Lecanorales</taxon>
        <taxon>Lecanorineae</taxon>
        <taxon>Parmeliaceae</taxon>
        <taxon>Letharia</taxon>
    </lineage>
</organism>
<feature type="region of interest" description="Disordered" evidence="1">
    <location>
        <begin position="205"/>
        <end position="244"/>
    </location>
</feature>
<feature type="compositionally biased region" description="Basic and acidic residues" evidence="1">
    <location>
        <begin position="71"/>
        <end position="83"/>
    </location>
</feature>
<dbReference type="AlphaFoldDB" id="A0A8H6F7U6"/>
<feature type="region of interest" description="Disordered" evidence="1">
    <location>
        <begin position="50"/>
        <end position="192"/>
    </location>
</feature>
<dbReference type="GeneID" id="59334559"/>
<dbReference type="EMBL" id="JACCJB010000023">
    <property type="protein sequence ID" value="KAF6218196.1"/>
    <property type="molecule type" value="Genomic_DNA"/>
</dbReference>
<feature type="compositionally biased region" description="Low complexity" evidence="1">
    <location>
        <begin position="233"/>
        <end position="244"/>
    </location>
</feature>
<evidence type="ECO:0000256" key="2">
    <source>
        <dbReference type="SAM" id="SignalP"/>
    </source>
</evidence>
<proteinExistence type="predicted"/>
<dbReference type="RefSeq" id="XP_037147631.1">
    <property type="nucleotide sequence ID" value="XM_037297057.1"/>
</dbReference>
<accession>A0A8H6F7U6</accession>
<comment type="caution">
    <text evidence="3">The sequence shown here is derived from an EMBL/GenBank/DDBJ whole genome shotgun (WGS) entry which is preliminary data.</text>
</comment>
<protein>
    <submittedName>
        <fullName evidence="3">Uncharacterized protein</fullName>
    </submittedName>
</protein>
<keyword evidence="2" id="KW-0732">Signal</keyword>
<sequence>MRISTLFTAASLFLIGSYSLPRPENLEPSRTIEDREAHVAPGAPFASHIGGAEWWKDRKSGGETPASNGTKLKEREAHHERPISEPSGLPEFFEHRVGGSGTPSTNETKIKEREAHHERPISEPSGLPESFKHRVGGSGTPSTNDTKIKEREAHHERPTSEPSGLPEFFEHRVGGSNTPSTNGTKIKEREAPPDGMTWMEFMKHKKHKGGSPSHGAFVPLSTGTPSKELSRLSTSGTETGGTNSTKVRMMKFRG</sequence>
<gene>
    <name evidence="3" type="ORF">HO133_006157</name>
</gene>
<feature type="compositionally biased region" description="Basic and acidic residues" evidence="1">
    <location>
        <begin position="108"/>
        <end position="121"/>
    </location>
</feature>
<name>A0A8H6F7U6_9LECA</name>
<evidence type="ECO:0000313" key="4">
    <source>
        <dbReference type="Proteomes" id="UP000593566"/>
    </source>
</evidence>
<reference evidence="3 4" key="1">
    <citation type="journal article" date="2020" name="Genomics">
        <title>Complete, high-quality genomes from long-read metagenomic sequencing of two wolf lichen thalli reveals enigmatic genome architecture.</title>
        <authorList>
            <person name="McKenzie S.K."/>
            <person name="Walston R.F."/>
            <person name="Allen J.L."/>
        </authorList>
    </citation>
    <scope>NUCLEOTIDE SEQUENCE [LARGE SCALE GENOMIC DNA]</scope>
    <source>
        <strain evidence="3">WasteWater1</strain>
    </source>
</reference>
<keyword evidence="4" id="KW-1185">Reference proteome</keyword>
<feature type="chain" id="PRO_5034347235" evidence="2">
    <location>
        <begin position="20"/>
        <end position="254"/>
    </location>
</feature>
<feature type="signal peptide" evidence="2">
    <location>
        <begin position="1"/>
        <end position="19"/>
    </location>
</feature>
<evidence type="ECO:0000256" key="1">
    <source>
        <dbReference type="SAM" id="MobiDB-lite"/>
    </source>
</evidence>
<feature type="compositionally biased region" description="Basic and acidic residues" evidence="1">
    <location>
        <begin position="146"/>
        <end position="159"/>
    </location>
</feature>